<name>A0A014P633_9BURK</name>
<dbReference type="PATRIC" id="fig|1457173.3.peg.526"/>
<dbReference type="InterPro" id="IPR036567">
    <property type="entry name" value="RHF-like"/>
</dbReference>
<accession>A0A014P633</accession>
<feature type="region of interest" description="Disordered" evidence="1">
    <location>
        <begin position="131"/>
        <end position="151"/>
    </location>
</feature>
<keyword evidence="2" id="KW-0687">Ribonucleoprotein</keyword>
<feature type="compositionally biased region" description="Basic and acidic residues" evidence="1">
    <location>
        <begin position="131"/>
        <end position="143"/>
    </location>
</feature>
<comment type="caution">
    <text evidence="2">The sequence shown here is derived from an EMBL/GenBank/DDBJ whole genome shotgun (WGS) entry which is preliminary data.</text>
</comment>
<dbReference type="STRING" id="225991.MA05_02520"/>
<keyword evidence="3" id="KW-1185">Reference proteome</keyword>
<dbReference type="Gene3D" id="3.30.160.100">
    <property type="entry name" value="Ribosome hibernation promotion factor-like"/>
    <property type="match status" value="1"/>
</dbReference>
<dbReference type="AlphaFoldDB" id="A0A014P633"/>
<proteinExistence type="predicted"/>
<dbReference type="SUPFAM" id="SSF69754">
    <property type="entry name" value="Ribosome binding protein Y (YfiA homologue)"/>
    <property type="match status" value="1"/>
</dbReference>
<dbReference type="Proteomes" id="UP000020766">
    <property type="component" value="Unassembled WGS sequence"/>
</dbReference>
<evidence type="ECO:0000313" key="3">
    <source>
        <dbReference type="Proteomes" id="UP000020766"/>
    </source>
</evidence>
<sequence>MCSNLISAGLSKTRRAIKGTAFGDKERCMQVQVHTDATIQGGDSLETWAHEEINTKLARLKEHVVRVEVFLTGVDALKATGGPGKKCVLETRANGRPPVAVNAEAEKVKDAFNAALEKLRRTVEADLDKLRDKNGRESVRGVDDAATGTNG</sequence>
<protein>
    <submittedName>
        <fullName evidence="2">Sigma 54 modulation protein/ribosomal protein S30EA</fullName>
    </submittedName>
</protein>
<organism evidence="2 3">
    <name type="scientific">Comamonas aquatica DA1877</name>
    <dbReference type="NCBI Taxonomy" id="1457173"/>
    <lineage>
        <taxon>Bacteria</taxon>
        <taxon>Pseudomonadati</taxon>
        <taxon>Pseudomonadota</taxon>
        <taxon>Betaproteobacteria</taxon>
        <taxon>Burkholderiales</taxon>
        <taxon>Comamonadaceae</taxon>
        <taxon>Comamonas</taxon>
    </lineage>
</organism>
<gene>
    <name evidence="2" type="ORF">AX13_07520</name>
</gene>
<keyword evidence="2" id="KW-0689">Ribosomal protein</keyword>
<reference evidence="2 3" key="1">
    <citation type="submission" date="2014-01" db="EMBL/GenBank/DDBJ databases">
        <title>Interspecies Systems Biology Uncovers Metabolites Affecting C. elegans Gene Expression and Life History Traits.</title>
        <authorList>
            <person name="Watson E."/>
            <person name="Macneil L.T."/>
            <person name="Ritter A.D."/>
            <person name="Yilmaz L.S."/>
            <person name="Rosebrock A.P."/>
            <person name="Caudy A.A."/>
            <person name="Walhout A.J."/>
        </authorList>
    </citation>
    <scope>NUCLEOTIDE SEQUENCE [LARGE SCALE GENOMIC DNA]</scope>
    <source>
        <strain evidence="2 3">DA1877</strain>
    </source>
</reference>
<dbReference type="Pfam" id="PF02482">
    <property type="entry name" value="Ribosomal_S30AE"/>
    <property type="match status" value="1"/>
</dbReference>
<dbReference type="EMBL" id="JBOK01000002">
    <property type="protein sequence ID" value="EXU81645.1"/>
    <property type="molecule type" value="Genomic_DNA"/>
</dbReference>
<dbReference type="GO" id="GO:0005840">
    <property type="term" value="C:ribosome"/>
    <property type="evidence" value="ECO:0007669"/>
    <property type="project" value="UniProtKB-KW"/>
</dbReference>
<dbReference type="InterPro" id="IPR003489">
    <property type="entry name" value="RHF/RaiA"/>
</dbReference>
<evidence type="ECO:0000313" key="2">
    <source>
        <dbReference type="EMBL" id="EXU81645.1"/>
    </source>
</evidence>
<evidence type="ECO:0000256" key="1">
    <source>
        <dbReference type="SAM" id="MobiDB-lite"/>
    </source>
</evidence>